<sequence length="389" mass="44997">MSNIKKYKMKLEVLTPLHIGGADYKSKLDKKEYVFDKDKKTLTLIDNEKFVGFLIKKNLFEKYIAYIENNVNAKVMVQNRNINLLSFLKANNIDKDIQDFRKKAPIKLDMNIEKMNDIKLMLRDVQGKPYIPGTSIKGALINLLLVDYIIKNREEFLKEKRIILSECKKANDDRSIRSLKNEIKKIVNQIEKSIIYGNNKDLEKSKRFGISVSDSYSYSNTRTNFYQDTDEKRTTKIGEDKTKSMPVAREYIMANSIFDFDITLDIDLLKESKLKIKNIDDLIASIENAMFYLIEVLEDKNSPRTENLVLGANTGFLQKTIVYALFEDKEERLEVIKKMLHKGSKNAIGNHLNDKFSPRVLNRIKINGKNQLAGLVKIMKVDEKNVGTN</sequence>
<dbReference type="GO" id="GO:0003723">
    <property type="term" value="F:RNA binding"/>
    <property type="evidence" value="ECO:0007669"/>
    <property type="project" value="UniProtKB-KW"/>
</dbReference>
<reference evidence="8 9" key="1">
    <citation type="submission" date="2017-08" db="EMBL/GenBank/DDBJ databases">
        <title>Analysis of Fusobacterium persistence and antibiotic response in human colorectal.</title>
        <authorList>
            <person name="Bullman S."/>
        </authorList>
    </citation>
    <scope>NUCLEOTIDE SEQUENCE [LARGE SCALE GENOMIC DNA]</scope>
    <source>
        <strain evidence="8 9">P2_CP</strain>
    </source>
</reference>
<evidence type="ECO:0000256" key="3">
    <source>
        <dbReference type="ARBA" id="ARBA00016113"/>
    </source>
</evidence>
<accession>A0A2G9F6X0</accession>
<protein>
    <recommendedName>
        <fullName evidence="3">CRISPR system Cms protein Csm5</fullName>
    </recommendedName>
    <alternativeName>
        <fullName evidence="6">CRISPR type III A-associated protein Csm5</fullName>
    </alternativeName>
</protein>
<dbReference type="InterPro" id="IPR010173">
    <property type="entry name" value="CRISPR-assoc_Csm5"/>
</dbReference>
<dbReference type="GO" id="GO:0051607">
    <property type="term" value="P:defense response to virus"/>
    <property type="evidence" value="ECO:0007669"/>
    <property type="project" value="UniProtKB-KW"/>
</dbReference>
<evidence type="ECO:0000313" key="9">
    <source>
        <dbReference type="Proteomes" id="UP000230719"/>
    </source>
</evidence>
<organism evidence="8 9">
    <name type="scientific">Fusobacterium animalis</name>
    <dbReference type="NCBI Taxonomy" id="76859"/>
    <lineage>
        <taxon>Bacteria</taxon>
        <taxon>Fusobacteriati</taxon>
        <taxon>Fusobacteriota</taxon>
        <taxon>Fusobacteriia</taxon>
        <taxon>Fusobacteriales</taxon>
        <taxon>Fusobacteriaceae</taxon>
        <taxon>Fusobacterium</taxon>
    </lineage>
</organism>
<dbReference type="RefSeq" id="WP_158410804.1">
    <property type="nucleotide sequence ID" value="NZ_CP056023.1"/>
</dbReference>
<gene>
    <name evidence="8" type="primary">csm5</name>
    <name evidence="8" type="ORF">CI114_10790</name>
</gene>
<dbReference type="Pfam" id="PF03787">
    <property type="entry name" value="RAMPs"/>
    <property type="match status" value="1"/>
</dbReference>
<dbReference type="Proteomes" id="UP000230719">
    <property type="component" value="Unassembled WGS sequence"/>
</dbReference>
<evidence type="ECO:0000256" key="5">
    <source>
        <dbReference type="ARBA" id="ARBA00023118"/>
    </source>
</evidence>
<dbReference type="NCBIfam" id="TIGR01899">
    <property type="entry name" value="cas_TM1807_csm5"/>
    <property type="match status" value="1"/>
</dbReference>
<dbReference type="PANTHER" id="PTHR38007">
    <property type="entry name" value="CRISPR SYSTEM CMS PROTEIN CSM5"/>
    <property type="match status" value="1"/>
</dbReference>
<feature type="domain" description="CRISPR type III-associated protein" evidence="7">
    <location>
        <begin position="10"/>
        <end position="261"/>
    </location>
</feature>
<evidence type="ECO:0000256" key="6">
    <source>
        <dbReference type="ARBA" id="ARBA00031720"/>
    </source>
</evidence>
<proteinExistence type="inferred from homology"/>
<dbReference type="EMBL" id="NPND01000049">
    <property type="protein sequence ID" value="PIM88591.1"/>
    <property type="molecule type" value="Genomic_DNA"/>
</dbReference>
<evidence type="ECO:0000256" key="2">
    <source>
        <dbReference type="ARBA" id="ARBA00006680"/>
    </source>
</evidence>
<keyword evidence="4" id="KW-0694">RNA-binding</keyword>
<comment type="similarity">
    <text evidence="2">Belongs to the CRISPR-associated Csm5 family.</text>
</comment>
<keyword evidence="5" id="KW-0051">Antiviral defense</keyword>
<evidence type="ECO:0000313" key="8">
    <source>
        <dbReference type="EMBL" id="PIM88591.1"/>
    </source>
</evidence>
<evidence type="ECO:0000256" key="1">
    <source>
        <dbReference type="ARBA" id="ARBA00003088"/>
    </source>
</evidence>
<comment type="caution">
    <text evidence="8">The sequence shown here is derived from an EMBL/GenBank/DDBJ whole genome shotgun (WGS) entry which is preliminary data.</text>
</comment>
<evidence type="ECO:0000256" key="4">
    <source>
        <dbReference type="ARBA" id="ARBA00022884"/>
    </source>
</evidence>
<comment type="function">
    <text evidence="1">This subunit might be involved in maturation of a crRNA intermediate to its mature form.</text>
</comment>
<dbReference type="AlphaFoldDB" id="A0A2G9F6X0"/>
<dbReference type="PANTHER" id="PTHR38007:SF1">
    <property type="entry name" value="CRISPR SYSTEM CMS PROTEIN CSM5"/>
    <property type="match status" value="1"/>
</dbReference>
<name>A0A2G9F6X0_9FUSO</name>
<evidence type="ECO:0000259" key="7">
    <source>
        <dbReference type="Pfam" id="PF03787"/>
    </source>
</evidence>
<dbReference type="InterPro" id="IPR005537">
    <property type="entry name" value="RAMP_III_fam"/>
</dbReference>